<sequence>MAVNLIARFECRDGARDVVAGLIGSYAEHVNASPGTVRFAVHTERDNPNQFVIVECYADEAAFEAHLADPENATFNEKLGPLIVGDASELTFLEVP</sequence>
<dbReference type="Proteomes" id="UP000678513">
    <property type="component" value="Chromosome"/>
</dbReference>
<organism evidence="2 3">
    <name type="scientific">Arachnia rubra</name>
    <dbReference type="NCBI Taxonomy" id="1547448"/>
    <lineage>
        <taxon>Bacteria</taxon>
        <taxon>Bacillati</taxon>
        <taxon>Actinomycetota</taxon>
        <taxon>Actinomycetes</taxon>
        <taxon>Propionibacteriales</taxon>
        <taxon>Propionibacteriaceae</taxon>
        <taxon>Arachnia</taxon>
    </lineage>
</organism>
<dbReference type="PANTHER" id="PTHR33336">
    <property type="entry name" value="QUINOL MONOOXYGENASE YGIN-RELATED"/>
    <property type="match status" value="1"/>
</dbReference>
<dbReference type="RefSeq" id="WP_212326679.1">
    <property type="nucleotide sequence ID" value="NZ_AP024463.1"/>
</dbReference>
<dbReference type="SUPFAM" id="SSF54909">
    <property type="entry name" value="Dimeric alpha+beta barrel"/>
    <property type="match status" value="1"/>
</dbReference>
<accession>A0ABX7Y8X9</accession>
<keyword evidence="2" id="KW-0503">Monooxygenase</keyword>
<reference evidence="2 3" key="1">
    <citation type="submission" date="2021-03" db="EMBL/GenBank/DDBJ databases">
        <title>Human Oral Microbial Genomes.</title>
        <authorList>
            <person name="Johnston C.D."/>
            <person name="Chen T."/>
            <person name="Dewhirst F.E."/>
        </authorList>
    </citation>
    <scope>NUCLEOTIDE SEQUENCE [LARGE SCALE GENOMIC DNA]</scope>
    <source>
        <strain evidence="2 3">DSMZ 100122</strain>
    </source>
</reference>
<protein>
    <submittedName>
        <fullName evidence="2">Antibiotic biosynthesis monooxygenase</fullName>
    </submittedName>
</protein>
<dbReference type="PROSITE" id="PS51725">
    <property type="entry name" value="ABM"/>
    <property type="match status" value="1"/>
</dbReference>
<dbReference type="GO" id="GO:0004497">
    <property type="term" value="F:monooxygenase activity"/>
    <property type="evidence" value="ECO:0007669"/>
    <property type="project" value="UniProtKB-KW"/>
</dbReference>
<feature type="domain" description="ABM" evidence="1">
    <location>
        <begin position="3"/>
        <end position="92"/>
    </location>
</feature>
<proteinExistence type="predicted"/>
<name>A0ABX7Y8X9_9ACTN</name>
<evidence type="ECO:0000313" key="2">
    <source>
        <dbReference type="EMBL" id="QUC09303.1"/>
    </source>
</evidence>
<dbReference type="Gene3D" id="3.30.70.100">
    <property type="match status" value="1"/>
</dbReference>
<gene>
    <name evidence="2" type="ORF">J5A65_06195</name>
</gene>
<dbReference type="InterPro" id="IPR011008">
    <property type="entry name" value="Dimeric_a/b-barrel"/>
</dbReference>
<evidence type="ECO:0000313" key="3">
    <source>
        <dbReference type="Proteomes" id="UP000678513"/>
    </source>
</evidence>
<dbReference type="EMBL" id="CP072384">
    <property type="protein sequence ID" value="QUC09303.1"/>
    <property type="molecule type" value="Genomic_DNA"/>
</dbReference>
<dbReference type="InterPro" id="IPR050744">
    <property type="entry name" value="AI-2_Isomerase_LsrG"/>
</dbReference>
<dbReference type="PANTHER" id="PTHR33336:SF3">
    <property type="entry name" value="ABM DOMAIN-CONTAINING PROTEIN"/>
    <property type="match status" value="1"/>
</dbReference>
<dbReference type="InterPro" id="IPR007138">
    <property type="entry name" value="ABM_dom"/>
</dbReference>
<keyword evidence="3" id="KW-1185">Reference proteome</keyword>
<keyword evidence="2" id="KW-0560">Oxidoreductase</keyword>
<evidence type="ECO:0000259" key="1">
    <source>
        <dbReference type="PROSITE" id="PS51725"/>
    </source>
</evidence>
<dbReference type="Pfam" id="PF03992">
    <property type="entry name" value="ABM"/>
    <property type="match status" value="1"/>
</dbReference>